<evidence type="ECO:0000313" key="1">
    <source>
        <dbReference type="EMBL" id="SSA34458.1"/>
    </source>
</evidence>
<dbReference type="AlphaFoldDB" id="A0A2Y8ZT89"/>
<dbReference type="Proteomes" id="UP000250028">
    <property type="component" value="Unassembled WGS sequence"/>
</dbReference>
<name>A0A2Y8ZT89_9MICO</name>
<organism evidence="1 2">
    <name type="scientific">Branchiibius hedensis</name>
    <dbReference type="NCBI Taxonomy" id="672460"/>
    <lineage>
        <taxon>Bacteria</taxon>
        <taxon>Bacillati</taxon>
        <taxon>Actinomycetota</taxon>
        <taxon>Actinomycetes</taxon>
        <taxon>Micrococcales</taxon>
        <taxon>Dermacoccaceae</taxon>
        <taxon>Branchiibius</taxon>
    </lineage>
</organism>
<accession>A0A2Y8ZT89</accession>
<evidence type="ECO:0000313" key="2">
    <source>
        <dbReference type="Proteomes" id="UP000250028"/>
    </source>
</evidence>
<gene>
    <name evidence="1" type="ORF">SAMN04489750_1780</name>
</gene>
<proteinExistence type="predicted"/>
<protein>
    <submittedName>
        <fullName evidence="1">Uncharacterized protein</fullName>
    </submittedName>
</protein>
<keyword evidence="2" id="KW-1185">Reference proteome</keyword>
<sequence>MRVIAVTPRHTGVAVSTSDGAAYYKFGIRDSGSPFVYQVSGRTLPSIPLDLQADHLVIAGKHYQLAPRHRGVPRLIPAG</sequence>
<dbReference type="RefSeq" id="WP_109685061.1">
    <property type="nucleotide sequence ID" value="NZ_QGDN01000001.1"/>
</dbReference>
<dbReference type="EMBL" id="UESZ01000001">
    <property type="protein sequence ID" value="SSA34458.1"/>
    <property type="molecule type" value="Genomic_DNA"/>
</dbReference>
<reference evidence="2" key="1">
    <citation type="submission" date="2016-10" db="EMBL/GenBank/DDBJ databases">
        <authorList>
            <person name="Varghese N."/>
            <person name="Submissions S."/>
        </authorList>
    </citation>
    <scope>NUCLEOTIDE SEQUENCE [LARGE SCALE GENOMIC DNA]</scope>
    <source>
        <strain evidence="2">DSM 22951</strain>
    </source>
</reference>